<organism evidence="1 2">
    <name type="scientific">Modicisalibacter xianhensis</name>
    <dbReference type="NCBI Taxonomy" id="442341"/>
    <lineage>
        <taxon>Bacteria</taxon>
        <taxon>Pseudomonadati</taxon>
        <taxon>Pseudomonadota</taxon>
        <taxon>Gammaproteobacteria</taxon>
        <taxon>Oceanospirillales</taxon>
        <taxon>Halomonadaceae</taxon>
        <taxon>Modicisalibacter</taxon>
    </lineage>
</organism>
<protein>
    <submittedName>
        <fullName evidence="1">Uncharacterized protein</fullName>
    </submittedName>
</protein>
<name>A0A4R8FW53_9GAMM</name>
<dbReference type="RefSeq" id="WP_134016890.1">
    <property type="nucleotide sequence ID" value="NZ_SOEC01000004.1"/>
</dbReference>
<evidence type="ECO:0000313" key="2">
    <source>
        <dbReference type="Proteomes" id="UP000294489"/>
    </source>
</evidence>
<accession>A0A4R8FW53</accession>
<dbReference type="AlphaFoldDB" id="A0A4R8FW53"/>
<reference evidence="1 2" key="1">
    <citation type="submission" date="2019-03" db="EMBL/GenBank/DDBJ databases">
        <title>Freshwater and sediment microbial communities from various areas in North America, analyzing microbe dynamics in response to fracking.</title>
        <authorList>
            <person name="Lamendella R."/>
        </authorList>
    </citation>
    <scope>NUCLEOTIDE SEQUENCE [LARGE SCALE GENOMIC DNA]</scope>
    <source>
        <strain evidence="1 2">6_TX</strain>
    </source>
</reference>
<dbReference type="OrthoDB" id="6938704at2"/>
<evidence type="ECO:0000313" key="1">
    <source>
        <dbReference type="EMBL" id="TDX30807.1"/>
    </source>
</evidence>
<proteinExistence type="predicted"/>
<dbReference type="Proteomes" id="UP000294489">
    <property type="component" value="Unassembled WGS sequence"/>
</dbReference>
<sequence length="66" mass="7525">MTIARNHIGHRVGECHQKAKLTDAQVREMRAEYERHGTSYARLAIKYGCGKATVRDIVNYYTRASA</sequence>
<gene>
    <name evidence="1" type="ORF">DFO67_10462</name>
</gene>
<dbReference type="EMBL" id="SOEC01000004">
    <property type="protein sequence ID" value="TDX30807.1"/>
    <property type="molecule type" value="Genomic_DNA"/>
</dbReference>
<comment type="caution">
    <text evidence="1">The sequence shown here is derived from an EMBL/GenBank/DDBJ whole genome shotgun (WGS) entry which is preliminary data.</text>
</comment>